<dbReference type="RefSeq" id="WP_197930606.1">
    <property type="nucleotide sequence ID" value="NZ_CP065745.1"/>
</dbReference>
<dbReference type="CDD" id="cd02513">
    <property type="entry name" value="CMP-NeuAc_Synthase"/>
    <property type="match status" value="1"/>
</dbReference>
<dbReference type="InterPro" id="IPR003329">
    <property type="entry name" value="Cytidylyl_trans"/>
</dbReference>
<dbReference type="InterPro" id="IPR020039">
    <property type="entry name" value="PseF"/>
</dbReference>
<dbReference type="AlphaFoldDB" id="A0A7T2PID7"/>
<dbReference type="KEGG" id="aall:I6G90_07880"/>
<dbReference type="GO" id="GO:0008781">
    <property type="term" value="F:N-acylneuraminate cytidylyltransferase activity"/>
    <property type="evidence" value="ECO:0007669"/>
    <property type="project" value="TreeGrafter"/>
</dbReference>
<sequence length="238" mass="26767">MGTPKKFTLAVIPARGGSKRIPQKNIRLFAGKPIIAHSIIAAQHAGCFDQIIVSTDDPHIADIARQYGAEVPFIRPDALADDHTGTQEVVAHAINWAIAQGWHLGQVCCLYATAPFVRAKDLCLGLEMLNESKQHFIFSASNFDYSPYRGFVRAGKGVEMLFPQYFPTRSQDLPQVLHDAGQFYWGITDAWLNDTLLFSEKATPLILPRHLVIDIDTPEDWFQAELMWQFQKQQGFII</sequence>
<accession>A0A7T2PID7</accession>
<dbReference type="EC" id="2.7.7.81" evidence="1"/>
<dbReference type="PANTHER" id="PTHR21485">
    <property type="entry name" value="HAD SUPERFAMILY MEMBERS CMAS AND KDSC"/>
    <property type="match status" value="1"/>
</dbReference>
<dbReference type="InterPro" id="IPR050793">
    <property type="entry name" value="CMP-NeuNAc_synthase"/>
</dbReference>
<dbReference type="EMBL" id="CP065745">
    <property type="protein sequence ID" value="QPR56305.1"/>
    <property type="molecule type" value="Genomic_DNA"/>
</dbReference>
<dbReference type="GeneID" id="60785516"/>
<gene>
    <name evidence="1" type="primary">pseF</name>
    <name evidence="1" type="ORF">I6G90_07880</name>
</gene>
<keyword evidence="1" id="KW-0548">Nucleotidyltransferase</keyword>
<dbReference type="Gene3D" id="3.90.550.10">
    <property type="entry name" value="Spore Coat Polysaccharide Biosynthesis Protein SpsA, Chain A"/>
    <property type="match status" value="1"/>
</dbReference>
<dbReference type="Proteomes" id="UP000595101">
    <property type="component" value="Chromosome"/>
</dbReference>
<organism evidence="1 2">
    <name type="scientific">Aeromonas allosaccharophila</name>
    <dbReference type="NCBI Taxonomy" id="656"/>
    <lineage>
        <taxon>Bacteria</taxon>
        <taxon>Pseudomonadati</taxon>
        <taxon>Pseudomonadota</taxon>
        <taxon>Gammaproteobacteria</taxon>
        <taxon>Aeromonadales</taxon>
        <taxon>Aeromonadaceae</taxon>
        <taxon>Aeromonas</taxon>
    </lineage>
</organism>
<evidence type="ECO:0000313" key="1">
    <source>
        <dbReference type="EMBL" id="QPR56305.1"/>
    </source>
</evidence>
<dbReference type="Pfam" id="PF02348">
    <property type="entry name" value="CTP_transf_3"/>
    <property type="match status" value="1"/>
</dbReference>
<protein>
    <submittedName>
        <fullName evidence="1">Pseudaminic acid cytidylyltransferase</fullName>
        <ecNumber evidence="1">2.7.7.81</ecNumber>
    </submittedName>
</protein>
<dbReference type="SUPFAM" id="SSF53448">
    <property type="entry name" value="Nucleotide-diphospho-sugar transferases"/>
    <property type="match status" value="1"/>
</dbReference>
<name>A0A7T2PID7_9GAMM</name>
<reference evidence="1 2" key="1">
    <citation type="submission" date="2020-12" db="EMBL/GenBank/DDBJ databases">
        <title>FDA dAtabase for Regulatory Grade micrObial Sequences (FDA-ARGOS): Supporting development and validation of Infectious Disease Dx tests.</title>
        <authorList>
            <person name="Sproer C."/>
            <person name="Gronow S."/>
            <person name="Severitt S."/>
            <person name="Schroder I."/>
            <person name="Tallon L."/>
            <person name="Sadzewicz L."/>
            <person name="Zhao X."/>
            <person name="Boylan J."/>
            <person name="Ott S."/>
            <person name="Bowen H."/>
            <person name="Vavikolanu K."/>
            <person name="Mehta A."/>
            <person name="Aluvathingal J."/>
            <person name="Nadendla S."/>
            <person name="Lowell S."/>
            <person name="Myers T."/>
            <person name="Yan Y."/>
            <person name="Sichtig H."/>
        </authorList>
    </citation>
    <scope>NUCLEOTIDE SEQUENCE [LARGE SCALE GENOMIC DNA]</scope>
    <source>
        <strain evidence="1 2">FDAARGOS_933</strain>
    </source>
</reference>
<keyword evidence="1" id="KW-0808">Transferase</keyword>
<evidence type="ECO:0000313" key="2">
    <source>
        <dbReference type="Proteomes" id="UP000595101"/>
    </source>
</evidence>
<dbReference type="NCBIfam" id="TIGR03584">
    <property type="entry name" value="PseF"/>
    <property type="match status" value="1"/>
</dbReference>
<proteinExistence type="predicted"/>
<dbReference type="PANTHER" id="PTHR21485:SF6">
    <property type="entry name" value="N-ACYLNEURAMINATE CYTIDYLYLTRANSFERASE-RELATED"/>
    <property type="match status" value="1"/>
</dbReference>
<dbReference type="InterPro" id="IPR029044">
    <property type="entry name" value="Nucleotide-diphossugar_trans"/>
</dbReference>